<dbReference type="RefSeq" id="XP_069307083.1">
    <property type="nucleotide sequence ID" value="XM_069451200.1"/>
</dbReference>
<proteinExistence type="predicted"/>
<organism evidence="4 5">
    <name type="scientific">Alternaria dauci</name>
    <dbReference type="NCBI Taxonomy" id="48095"/>
    <lineage>
        <taxon>Eukaryota</taxon>
        <taxon>Fungi</taxon>
        <taxon>Dikarya</taxon>
        <taxon>Ascomycota</taxon>
        <taxon>Pezizomycotina</taxon>
        <taxon>Dothideomycetes</taxon>
        <taxon>Pleosporomycetidae</taxon>
        <taxon>Pleosporales</taxon>
        <taxon>Pleosporineae</taxon>
        <taxon>Pleosporaceae</taxon>
        <taxon>Alternaria</taxon>
        <taxon>Alternaria sect. Porri</taxon>
    </lineage>
</organism>
<dbReference type="InterPro" id="IPR013715">
    <property type="entry name" value="DUF1746"/>
</dbReference>
<feature type="compositionally biased region" description="Low complexity" evidence="2">
    <location>
        <begin position="205"/>
        <end position="230"/>
    </location>
</feature>
<comment type="caution">
    <text evidence="4">The sequence shown here is derived from an EMBL/GenBank/DDBJ whole genome shotgun (WGS) entry which is preliminary data.</text>
</comment>
<evidence type="ECO:0000313" key="5">
    <source>
        <dbReference type="Proteomes" id="UP001578633"/>
    </source>
</evidence>
<dbReference type="GeneID" id="96085361"/>
<dbReference type="Pfam" id="PF08508">
    <property type="entry name" value="DUF1746"/>
    <property type="match status" value="1"/>
</dbReference>
<name>A0ABR3UKX5_9PLEO</name>
<dbReference type="PANTHER" id="PTHR39405:SF1">
    <property type="entry name" value="DSC E3 UBIQUITIN LIGASE COMPLEX SUBUNIT 4"/>
    <property type="match status" value="1"/>
</dbReference>
<dbReference type="EMBL" id="JBHGVX010000004">
    <property type="protein sequence ID" value="KAL1796499.1"/>
    <property type="molecule type" value="Genomic_DNA"/>
</dbReference>
<keyword evidence="5" id="KW-1185">Reference proteome</keyword>
<evidence type="ECO:0000256" key="2">
    <source>
        <dbReference type="SAM" id="MobiDB-lite"/>
    </source>
</evidence>
<feature type="region of interest" description="Disordered" evidence="2">
    <location>
        <begin position="197"/>
        <end position="271"/>
    </location>
</feature>
<reference evidence="4 5" key="1">
    <citation type="submission" date="2024-09" db="EMBL/GenBank/DDBJ databases">
        <title>T2T genomes of carrot and Alternaria dauci and their utility for understanding host-pathogen interaction during carrot leaf blight disease.</title>
        <authorList>
            <person name="Liu W."/>
            <person name="Xu S."/>
            <person name="Ou C."/>
            <person name="Liu X."/>
            <person name="Zhuang F."/>
            <person name="Deng X.W."/>
        </authorList>
    </citation>
    <scope>NUCLEOTIDE SEQUENCE [LARGE SCALE GENOMIC DNA]</scope>
    <source>
        <strain evidence="4 5">A2016</strain>
    </source>
</reference>
<dbReference type="PANTHER" id="PTHR39405">
    <property type="entry name" value="DSC E3 UBIQUITIN LIGASE COMPLEX SUBUNIT 4"/>
    <property type="match status" value="1"/>
</dbReference>
<keyword evidence="1" id="KW-0175">Coiled coil</keyword>
<feature type="domain" description="DUF1746" evidence="3">
    <location>
        <begin position="64"/>
        <end position="181"/>
    </location>
</feature>
<evidence type="ECO:0000313" key="4">
    <source>
        <dbReference type="EMBL" id="KAL1796499.1"/>
    </source>
</evidence>
<evidence type="ECO:0000256" key="1">
    <source>
        <dbReference type="SAM" id="Coils"/>
    </source>
</evidence>
<dbReference type="Proteomes" id="UP001578633">
    <property type="component" value="Chromosome 4"/>
</dbReference>
<feature type="coiled-coil region" evidence="1">
    <location>
        <begin position="14"/>
        <end position="44"/>
    </location>
</feature>
<dbReference type="InterPro" id="IPR038967">
    <property type="entry name" value="Dsc4-like"/>
</dbReference>
<gene>
    <name evidence="4" type="ORF">ACET3X_005039</name>
</gene>
<accession>A0ABR3UKX5</accession>
<sequence length="337" mass="37586">MNDEAESSRAPRRQDDAASHLARLEDALARFEEAEQRDKEKAAKQRRLDAKRKRIQMLGELLRDLDMVVYLQLITLYYFDCSFFWLLFKAFTHGFLLTPIPDTATVTRPPDEPRPFLPLLLFSFAANFLLHLTYPAPSAGEDTRGYLHGGLMIDFIGQQGPTSKWKLGALDMCILFLQLVMVSVHVKRRELKKKLAKLSAGGGASSTTTTNTNTTTRTTSDSAPAATNDNAARDQDADDEERGVLHRTDTLSDFGIDPDNEEDALLPSPESGHMDAVELLSSGQCVIGDFTLIDTLLQENRDYSAYRLTHTESGNNDMPETLRRLNTLRTRFGVGGG</sequence>
<protein>
    <recommendedName>
        <fullName evidence="3">DUF1746 domain-containing protein</fullName>
    </recommendedName>
</protein>
<evidence type="ECO:0000259" key="3">
    <source>
        <dbReference type="Pfam" id="PF08508"/>
    </source>
</evidence>